<evidence type="ECO:0000313" key="1">
    <source>
        <dbReference type="EMBL" id="MEQ2278585.1"/>
    </source>
</evidence>
<organism evidence="1 2">
    <name type="scientific">Ameca splendens</name>
    <dbReference type="NCBI Taxonomy" id="208324"/>
    <lineage>
        <taxon>Eukaryota</taxon>
        <taxon>Metazoa</taxon>
        <taxon>Chordata</taxon>
        <taxon>Craniata</taxon>
        <taxon>Vertebrata</taxon>
        <taxon>Euteleostomi</taxon>
        <taxon>Actinopterygii</taxon>
        <taxon>Neopterygii</taxon>
        <taxon>Teleostei</taxon>
        <taxon>Neoteleostei</taxon>
        <taxon>Acanthomorphata</taxon>
        <taxon>Ovalentaria</taxon>
        <taxon>Atherinomorphae</taxon>
        <taxon>Cyprinodontiformes</taxon>
        <taxon>Goodeidae</taxon>
        <taxon>Ameca</taxon>
    </lineage>
</organism>
<keyword evidence="2" id="KW-1185">Reference proteome</keyword>
<comment type="caution">
    <text evidence="1">The sequence shown here is derived from an EMBL/GenBank/DDBJ whole genome shotgun (WGS) entry which is preliminary data.</text>
</comment>
<dbReference type="EMBL" id="JAHRIP010000012">
    <property type="protein sequence ID" value="MEQ2278585.1"/>
    <property type="molecule type" value="Genomic_DNA"/>
</dbReference>
<gene>
    <name evidence="1" type="ORF">AMECASPLE_000413</name>
</gene>
<reference evidence="1 2" key="1">
    <citation type="submission" date="2021-06" db="EMBL/GenBank/DDBJ databases">
        <authorList>
            <person name="Palmer J.M."/>
        </authorList>
    </citation>
    <scope>NUCLEOTIDE SEQUENCE [LARGE SCALE GENOMIC DNA]</scope>
    <source>
        <strain evidence="1 2">AS_MEX2019</strain>
        <tissue evidence="1">Muscle</tissue>
    </source>
</reference>
<name>A0ABV0XAQ7_9TELE</name>
<proteinExistence type="predicted"/>
<accession>A0ABV0XAQ7</accession>
<dbReference type="Proteomes" id="UP001469553">
    <property type="component" value="Unassembled WGS sequence"/>
</dbReference>
<protein>
    <submittedName>
        <fullName evidence="1">Uncharacterized protein</fullName>
    </submittedName>
</protein>
<evidence type="ECO:0000313" key="2">
    <source>
        <dbReference type="Proteomes" id="UP001469553"/>
    </source>
</evidence>
<sequence length="127" mass="14144">MKCFERVVLTHSVQDTLDPLSHLENKDSFSTLGCSLLTTAPLSTRTSPHKLTKRLRKFGISPKILRNFYTCVNEGILTSCLHSGTAAQVQWTTNACREWRGSGKDQQNSAVLSAEILPLQSPKRTLE</sequence>